<dbReference type="OrthoDB" id="9812532at2"/>
<evidence type="ECO:0000256" key="5">
    <source>
        <dbReference type="PIRSR" id="PIRSR605493-1"/>
    </source>
</evidence>
<keyword evidence="5" id="KW-0479">Metal-binding</keyword>
<protein>
    <recommendedName>
        <fullName evidence="2">Putative 4-hydroxy-4-methyl-2-oxoglutarate aldolase</fullName>
    </recommendedName>
    <alternativeName>
        <fullName evidence="3">Regulator of ribonuclease activity homolog</fullName>
    </alternativeName>
    <alternativeName>
        <fullName evidence="4">RraA-like protein</fullName>
    </alternativeName>
</protein>
<dbReference type="AlphaFoldDB" id="S9QFM9"/>
<dbReference type="PANTHER" id="PTHR33254:SF4">
    <property type="entry name" value="4-HYDROXY-4-METHYL-2-OXOGLUTARATE ALDOLASE 3-RELATED"/>
    <property type="match status" value="1"/>
</dbReference>
<feature type="binding site" evidence="5">
    <location>
        <begin position="104"/>
        <end position="107"/>
    </location>
    <ligand>
        <name>substrate</name>
    </ligand>
</feature>
<gene>
    <name evidence="6" type="ORF">Salmuc_04264</name>
</gene>
<accession>S9QFM9</accession>
<dbReference type="InterPro" id="IPR005493">
    <property type="entry name" value="RraA/RraA-like"/>
</dbReference>
<evidence type="ECO:0000256" key="3">
    <source>
        <dbReference type="ARBA" id="ARBA00029596"/>
    </source>
</evidence>
<sequence>MIEEPPLLTIRKDFPRPTAAQVDAFRGVPTGFVCDAMDGTGALSLSIRPIGDGRDIDCTACGPAICADNGPADLLATLAALHHVQEGDILVAGADAHQGCAAAGDRVMGMLRNRGGAGFVTDGPMRDYAGIVSVGVPAWCTGLTPASPFAKGPGTVGRSVLIGGREVRSGDMIVADRDGVVVVPFERIDEVIDRLARVRELEEALDADVEKGFCEPLDFAEMIADKRAVFVD</sequence>
<name>S9QFM9_9RHOB</name>
<dbReference type="PANTHER" id="PTHR33254">
    <property type="entry name" value="4-HYDROXY-4-METHYL-2-OXOGLUTARATE ALDOLASE 3-RELATED"/>
    <property type="match status" value="1"/>
</dbReference>
<evidence type="ECO:0000256" key="1">
    <source>
        <dbReference type="ARBA" id="ARBA00001968"/>
    </source>
</evidence>
<keyword evidence="7" id="KW-1185">Reference proteome</keyword>
<dbReference type="Gene3D" id="3.50.30.40">
    <property type="entry name" value="Ribonuclease E inhibitor RraA/RraA-like"/>
    <property type="match status" value="1"/>
</dbReference>
<comment type="cofactor">
    <cofactor evidence="1">
        <name>a divalent metal cation</name>
        <dbReference type="ChEBI" id="CHEBI:60240"/>
    </cofactor>
</comment>
<dbReference type="GO" id="GO:0046872">
    <property type="term" value="F:metal ion binding"/>
    <property type="evidence" value="ECO:0007669"/>
    <property type="project" value="UniProtKB-KW"/>
</dbReference>
<dbReference type="STRING" id="1123237.Salmuc_04264"/>
<dbReference type="RefSeq" id="WP_020040400.1">
    <property type="nucleotide sequence ID" value="NZ_KE557279.1"/>
</dbReference>
<keyword evidence="5" id="KW-0460">Magnesium</keyword>
<evidence type="ECO:0000313" key="6">
    <source>
        <dbReference type="EMBL" id="EPX78682.1"/>
    </source>
</evidence>
<comment type="caution">
    <text evidence="6">The sequence shown here is derived from an EMBL/GenBank/DDBJ whole genome shotgun (WGS) entry which is preliminary data.</text>
</comment>
<dbReference type="Proteomes" id="UP000015347">
    <property type="component" value="Unassembled WGS sequence"/>
</dbReference>
<evidence type="ECO:0000256" key="4">
    <source>
        <dbReference type="ARBA" id="ARBA00030169"/>
    </source>
</evidence>
<dbReference type="Pfam" id="PF03737">
    <property type="entry name" value="RraA-like"/>
    <property type="match status" value="1"/>
</dbReference>
<dbReference type="CDD" id="cd16841">
    <property type="entry name" value="RraA_family"/>
    <property type="match status" value="1"/>
</dbReference>
<feature type="binding site" evidence="5">
    <location>
        <position position="126"/>
    </location>
    <ligand>
        <name>substrate</name>
    </ligand>
</feature>
<dbReference type="EMBL" id="APVH01000038">
    <property type="protein sequence ID" value="EPX78682.1"/>
    <property type="molecule type" value="Genomic_DNA"/>
</dbReference>
<dbReference type="InterPro" id="IPR036704">
    <property type="entry name" value="RraA/RraA-like_sf"/>
</dbReference>
<organism evidence="6 7">
    <name type="scientific">Salipiger mucosus DSM 16094</name>
    <dbReference type="NCBI Taxonomy" id="1123237"/>
    <lineage>
        <taxon>Bacteria</taxon>
        <taxon>Pseudomonadati</taxon>
        <taxon>Pseudomonadota</taxon>
        <taxon>Alphaproteobacteria</taxon>
        <taxon>Rhodobacterales</taxon>
        <taxon>Roseobacteraceae</taxon>
        <taxon>Salipiger</taxon>
    </lineage>
</organism>
<comment type="cofactor">
    <cofactor evidence="5">
        <name>Mg(2+)</name>
        <dbReference type="ChEBI" id="CHEBI:18420"/>
    </cofactor>
</comment>
<reference evidence="7" key="1">
    <citation type="journal article" date="2014" name="Stand. Genomic Sci.">
        <title>Genome sequence of the exopolysaccharide-producing Salipiger mucosus type strain (DSM 16094(T)), a moderately halophilic member of the Roseobacter clade.</title>
        <authorList>
            <person name="Riedel T."/>
            <person name="Spring S."/>
            <person name="Fiebig A."/>
            <person name="Petersen J."/>
            <person name="Kyrpides N.C."/>
            <person name="Goker M."/>
            <person name="Klenk H.P."/>
        </authorList>
    </citation>
    <scope>NUCLEOTIDE SEQUENCE [LARGE SCALE GENOMIC DNA]</scope>
    <source>
        <strain evidence="7">DSM 16094</strain>
    </source>
</reference>
<evidence type="ECO:0000313" key="7">
    <source>
        <dbReference type="Proteomes" id="UP000015347"/>
    </source>
</evidence>
<evidence type="ECO:0000256" key="2">
    <source>
        <dbReference type="ARBA" id="ARBA00016549"/>
    </source>
</evidence>
<feature type="binding site" evidence="5">
    <location>
        <position position="127"/>
    </location>
    <ligand>
        <name>Mg(2+)</name>
        <dbReference type="ChEBI" id="CHEBI:18420"/>
    </ligand>
</feature>
<proteinExistence type="predicted"/>
<dbReference type="SUPFAM" id="SSF89562">
    <property type="entry name" value="RraA-like"/>
    <property type="match status" value="1"/>
</dbReference>
<dbReference type="eggNOG" id="COG0684">
    <property type="taxonomic scope" value="Bacteria"/>
</dbReference>
<dbReference type="HOGENOM" id="CLU_072626_3_2_5"/>